<name>A0A9Q1QCL2_9CARY</name>
<evidence type="ECO:0000256" key="3">
    <source>
        <dbReference type="ARBA" id="ARBA00022833"/>
    </source>
</evidence>
<accession>A0A9Q1QCL2</accession>
<organism evidence="6 7">
    <name type="scientific">Carnegiea gigantea</name>
    <dbReference type="NCBI Taxonomy" id="171969"/>
    <lineage>
        <taxon>Eukaryota</taxon>
        <taxon>Viridiplantae</taxon>
        <taxon>Streptophyta</taxon>
        <taxon>Embryophyta</taxon>
        <taxon>Tracheophyta</taxon>
        <taxon>Spermatophyta</taxon>
        <taxon>Magnoliopsida</taxon>
        <taxon>eudicotyledons</taxon>
        <taxon>Gunneridae</taxon>
        <taxon>Pentapetalae</taxon>
        <taxon>Caryophyllales</taxon>
        <taxon>Cactineae</taxon>
        <taxon>Cactaceae</taxon>
        <taxon>Cactoideae</taxon>
        <taxon>Echinocereeae</taxon>
        <taxon>Carnegiea</taxon>
    </lineage>
</organism>
<sequence>MLGRVVKGRSGGKIILLAGKKDCVWVKKNMGVLEVLQLVEEAMGEGIRGRRMWYRLKCNRLELLPLGRDVDVKKLMKGNDEYAYLYATGSEGPCVGRVLGNEACKGQLRGAVVVIMGGVEQLSMLQGCCEEIPEKGRKLMRQLSWRNKLDLKVDKRKMELEKWRNGGGDRIEMKLRKTLGNIGSVADVKLFNTAPGKYGVLLTINRSLVVNLAQRTCSCKWWQLKGLLCAHAMAVIDKQKLCVYDYVSNYYKAATQNMMYMNSIHPMEMHDSTAVDNATRLVVGGEVLDDGYNRRMLLPINPRLQGRPRKR</sequence>
<dbReference type="PANTHER" id="PTHR31973:SF188">
    <property type="entry name" value="POLYPROTEIN, PUTATIVE-RELATED"/>
    <property type="match status" value="1"/>
</dbReference>
<dbReference type="OrthoDB" id="913045at2759"/>
<evidence type="ECO:0000256" key="2">
    <source>
        <dbReference type="ARBA" id="ARBA00022771"/>
    </source>
</evidence>
<proteinExistence type="predicted"/>
<dbReference type="GO" id="GO:0008270">
    <property type="term" value="F:zinc ion binding"/>
    <property type="evidence" value="ECO:0007669"/>
    <property type="project" value="UniProtKB-KW"/>
</dbReference>
<keyword evidence="7" id="KW-1185">Reference proteome</keyword>
<dbReference type="InterPro" id="IPR007527">
    <property type="entry name" value="Znf_SWIM"/>
</dbReference>
<keyword evidence="2 4" id="KW-0863">Zinc-finger</keyword>
<evidence type="ECO:0000256" key="4">
    <source>
        <dbReference type="PROSITE-ProRule" id="PRU00325"/>
    </source>
</evidence>
<evidence type="ECO:0000259" key="5">
    <source>
        <dbReference type="PROSITE" id="PS50966"/>
    </source>
</evidence>
<keyword evidence="1" id="KW-0479">Metal-binding</keyword>
<feature type="domain" description="SWIM-type" evidence="5">
    <location>
        <begin position="198"/>
        <end position="240"/>
    </location>
</feature>
<dbReference type="PANTHER" id="PTHR31973">
    <property type="entry name" value="POLYPROTEIN, PUTATIVE-RELATED"/>
    <property type="match status" value="1"/>
</dbReference>
<dbReference type="Pfam" id="PF04434">
    <property type="entry name" value="SWIM"/>
    <property type="match status" value="1"/>
</dbReference>
<evidence type="ECO:0000256" key="1">
    <source>
        <dbReference type="ARBA" id="ARBA00022723"/>
    </source>
</evidence>
<dbReference type="SMART" id="SM00575">
    <property type="entry name" value="ZnF_PMZ"/>
    <property type="match status" value="1"/>
</dbReference>
<dbReference type="InterPro" id="IPR006564">
    <property type="entry name" value="Znf_PMZ"/>
</dbReference>
<dbReference type="AlphaFoldDB" id="A0A9Q1QCL2"/>
<evidence type="ECO:0000313" key="6">
    <source>
        <dbReference type="EMBL" id="KAJ8435885.1"/>
    </source>
</evidence>
<dbReference type="PROSITE" id="PS50966">
    <property type="entry name" value="ZF_SWIM"/>
    <property type="match status" value="1"/>
</dbReference>
<protein>
    <recommendedName>
        <fullName evidence="5">SWIM-type domain-containing protein</fullName>
    </recommendedName>
</protein>
<comment type="caution">
    <text evidence="6">The sequence shown here is derived from an EMBL/GenBank/DDBJ whole genome shotgun (WGS) entry which is preliminary data.</text>
</comment>
<evidence type="ECO:0000313" key="7">
    <source>
        <dbReference type="Proteomes" id="UP001153076"/>
    </source>
</evidence>
<gene>
    <name evidence="6" type="ORF">Cgig2_010918</name>
</gene>
<dbReference type="Proteomes" id="UP001153076">
    <property type="component" value="Unassembled WGS sequence"/>
</dbReference>
<dbReference type="EMBL" id="JAKOGI010000378">
    <property type="protein sequence ID" value="KAJ8435885.1"/>
    <property type="molecule type" value="Genomic_DNA"/>
</dbReference>
<reference evidence="6" key="1">
    <citation type="submission" date="2022-04" db="EMBL/GenBank/DDBJ databases">
        <title>Carnegiea gigantea Genome sequencing and assembly v2.</title>
        <authorList>
            <person name="Copetti D."/>
            <person name="Sanderson M.J."/>
            <person name="Burquez A."/>
            <person name="Wojciechowski M.F."/>
        </authorList>
    </citation>
    <scope>NUCLEOTIDE SEQUENCE</scope>
    <source>
        <strain evidence="6">SGP5-SGP5p</strain>
        <tissue evidence="6">Aerial part</tissue>
    </source>
</reference>
<keyword evidence="3" id="KW-0862">Zinc</keyword>